<dbReference type="PANTHER" id="PTHR35526">
    <property type="entry name" value="ANTI-SIGMA-F FACTOR RSBW-RELATED"/>
    <property type="match status" value="1"/>
</dbReference>
<dbReference type="SUPFAM" id="SSF55874">
    <property type="entry name" value="ATPase domain of HSP90 chaperone/DNA topoisomerase II/histidine kinase"/>
    <property type="match status" value="1"/>
</dbReference>
<reference evidence="3 4" key="1">
    <citation type="submission" date="2021-01" db="EMBL/GenBank/DDBJ databases">
        <title>Whole genome shotgun sequence of Actinoplanes palleronii NBRC 14916.</title>
        <authorList>
            <person name="Komaki H."/>
            <person name="Tamura T."/>
        </authorList>
    </citation>
    <scope>NUCLEOTIDE SEQUENCE [LARGE SCALE GENOMIC DNA]</scope>
    <source>
        <strain evidence="3 4">NBRC 14916</strain>
    </source>
</reference>
<proteinExistence type="predicted"/>
<name>A0ABQ4BA02_9ACTN</name>
<dbReference type="PANTHER" id="PTHR35526:SF3">
    <property type="entry name" value="ANTI-SIGMA-F FACTOR RSBW"/>
    <property type="match status" value="1"/>
</dbReference>
<dbReference type="InterPro" id="IPR036890">
    <property type="entry name" value="HATPase_C_sf"/>
</dbReference>
<dbReference type="Proteomes" id="UP000624709">
    <property type="component" value="Unassembled WGS sequence"/>
</dbReference>
<keyword evidence="1" id="KW-0418">Kinase</keyword>
<dbReference type="RefSeq" id="WP_203825928.1">
    <property type="nucleotide sequence ID" value="NZ_BAAATY010000011.1"/>
</dbReference>
<evidence type="ECO:0000313" key="4">
    <source>
        <dbReference type="Proteomes" id="UP000624709"/>
    </source>
</evidence>
<evidence type="ECO:0000259" key="2">
    <source>
        <dbReference type="Pfam" id="PF13581"/>
    </source>
</evidence>
<evidence type="ECO:0000256" key="1">
    <source>
        <dbReference type="ARBA" id="ARBA00022527"/>
    </source>
</evidence>
<accession>A0ABQ4BA02</accession>
<dbReference type="CDD" id="cd16936">
    <property type="entry name" value="HATPase_RsbW-like"/>
    <property type="match status" value="1"/>
</dbReference>
<dbReference type="InterPro" id="IPR003594">
    <property type="entry name" value="HATPase_dom"/>
</dbReference>
<sequence length="279" mass="29104">MRTGGRSQPPRPPYLVTTGTDRHAVSVGVTADASTTVVELTVHGRWSPELGNQVITTLQMCLAGPAAVIIIDLHDVGDLHGVSGGFWAAAARAAHLGPAPAQLVLCLPATTMLDLRVRNGDGPPMPVFATMADARRAVAGRLVHGSRLQARLGPRPSSVAAARDLVVQACHRWHLLPLQGDACLVVSELTANAVQHAGGDLVVTVSRSGARLHLAVRDGDSRYPRLPVPARDDGPLPLAERGRGLPLVHAVAMAWGALPARAGKVVWATLSTAPGRVSP</sequence>
<evidence type="ECO:0000313" key="3">
    <source>
        <dbReference type="EMBL" id="GIE67422.1"/>
    </source>
</evidence>
<protein>
    <recommendedName>
        <fullName evidence="2">Histidine kinase/HSP90-like ATPase domain-containing protein</fullName>
    </recommendedName>
</protein>
<keyword evidence="1" id="KW-0723">Serine/threonine-protein kinase</keyword>
<dbReference type="InterPro" id="IPR050267">
    <property type="entry name" value="Anti-sigma-factor_SerPK"/>
</dbReference>
<dbReference type="EMBL" id="BOMS01000048">
    <property type="protein sequence ID" value="GIE67422.1"/>
    <property type="molecule type" value="Genomic_DNA"/>
</dbReference>
<organism evidence="3 4">
    <name type="scientific">Actinoplanes palleronii</name>
    <dbReference type="NCBI Taxonomy" id="113570"/>
    <lineage>
        <taxon>Bacteria</taxon>
        <taxon>Bacillati</taxon>
        <taxon>Actinomycetota</taxon>
        <taxon>Actinomycetes</taxon>
        <taxon>Micromonosporales</taxon>
        <taxon>Micromonosporaceae</taxon>
        <taxon>Actinoplanes</taxon>
    </lineage>
</organism>
<dbReference type="Pfam" id="PF13581">
    <property type="entry name" value="HATPase_c_2"/>
    <property type="match status" value="1"/>
</dbReference>
<comment type="caution">
    <text evidence="3">The sequence shown here is derived from an EMBL/GenBank/DDBJ whole genome shotgun (WGS) entry which is preliminary data.</text>
</comment>
<gene>
    <name evidence="3" type="ORF">Apa02nite_035300</name>
</gene>
<dbReference type="Gene3D" id="3.30.565.10">
    <property type="entry name" value="Histidine kinase-like ATPase, C-terminal domain"/>
    <property type="match status" value="1"/>
</dbReference>
<feature type="domain" description="Histidine kinase/HSP90-like ATPase" evidence="2">
    <location>
        <begin position="155"/>
        <end position="254"/>
    </location>
</feature>
<keyword evidence="4" id="KW-1185">Reference proteome</keyword>
<keyword evidence="1" id="KW-0808">Transferase</keyword>